<dbReference type="Pfam" id="PF01609">
    <property type="entry name" value="DDE_Tnp_1"/>
    <property type="match status" value="1"/>
</dbReference>
<evidence type="ECO:0000313" key="3">
    <source>
        <dbReference type="Proteomes" id="UP000315700"/>
    </source>
</evidence>
<dbReference type="GO" id="GO:0003677">
    <property type="term" value="F:DNA binding"/>
    <property type="evidence" value="ECO:0007669"/>
    <property type="project" value="InterPro"/>
</dbReference>
<dbReference type="KEGG" id="ccos:Pan44_53690"/>
<accession>A0A517SME9</accession>
<name>A0A517SME9_9PLAN</name>
<dbReference type="PANTHER" id="PTHR30007:SF1">
    <property type="entry name" value="BLR1914 PROTEIN"/>
    <property type="match status" value="1"/>
</dbReference>
<dbReference type="PANTHER" id="PTHR30007">
    <property type="entry name" value="PHP DOMAIN PROTEIN"/>
    <property type="match status" value="1"/>
</dbReference>
<reference evidence="2 3" key="1">
    <citation type="submission" date="2019-02" db="EMBL/GenBank/DDBJ databases">
        <title>Deep-cultivation of Planctomycetes and their phenomic and genomic characterization uncovers novel biology.</title>
        <authorList>
            <person name="Wiegand S."/>
            <person name="Jogler M."/>
            <person name="Boedeker C."/>
            <person name="Pinto D."/>
            <person name="Vollmers J."/>
            <person name="Rivas-Marin E."/>
            <person name="Kohn T."/>
            <person name="Peeters S.H."/>
            <person name="Heuer A."/>
            <person name="Rast P."/>
            <person name="Oberbeckmann S."/>
            <person name="Bunk B."/>
            <person name="Jeske O."/>
            <person name="Meyerdierks A."/>
            <person name="Storesund J.E."/>
            <person name="Kallscheuer N."/>
            <person name="Luecker S."/>
            <person name="Lage O.M."/>
            <person name="Pohl T."/>
            <person name="Merkel B.J."/>
            <person name="Hornburger P."/>
            <person name="Mueller R.-W."/>
            <person name="Bruemmer F."/>
            <person name="Labrenz M."/>
            <person name="Spormann A.M."/>
            <person name="Op den Camp H."/>
            <person name="Overmann J."/>
            <person name="Amann R."/>
            <person name="Jetten M.S.M."/>
            <person name="Mascher T."/>
            <person name="Medema M.H."/>
            <person name="Devos D.P."/>
            <person name="Kaster A.-K."/>
            <person name="Ovreas L."/>
            <person name="Rohde M."/>
            <person name="Galperin M.Y."/>
            <person name="Jogler C."/>
        </authorList>
    </citation>
    <scope>NUCLEOTIDE SEQUENCE [LARGE SCALE GENOMIC DNA]</scope>
    <source>
        <strain evidence="2 3">Pan44</strain>
    </source>
</reference>
<dbReference type="AlphaFoldDB" id="A0A517SME9"/>
<keyword evidence="3" id="KW-1185">Reference proteome</keyword>
<dbReference type="InParanoid" id="A0A517SME9"/>
<dbReference type="GO" id="GO:0004803">
    <property type="term" value="F:transposase activity"/>
    <property type="evidence" value="ECO:0007669"/>
    <property type="project" value="InterPro"/>
</dbReference>
<dbReference type="InterPro" id="IPR002559">
    <property type="entry name" value="Transposase_11"/>
</dbReference>
<feature type="domain" description="Transposase IS4-like" evidence="1">
    <location>
        <begin position="4"/>
        <end position="116"/>
    </location>
</feature>
<gene>
    <name evidence="2" type="ORF">Pan44_53690</name>
</gene>
<evidence type="ECO:0000259" key="1">
    <source>
        <dbReference type="Pfam" id="PF01609"/>
    </source>
</evidence>
<dbReference type="NCBIfam" id="NF033580">
    <property type="entry name" value="transpos_IS5_3"/>
    <property type="match status" value="1"/>
</dbReference>
<protein>
    <submittedName>
        <fullName evidence="2">Transposase DDE domain protein</fullName>
    </submittedName>
</protein>
<proteinExistence type="predicted"/>
<dbReference type="Proteomes" id="UP000315700">
    <property type="component" value="Chromosome"/>
</dbReference>
<evidence type="ECO:0000313" key="2">
    <source>
        <dbReference type="EMBL" id="QDT57301.1"/>
    </source>
</evidence>
<dbReference type="GO" id="GO:0006313">
    <property type="term" value="P:DNA transposition"/>
    <property type="evidence" value="ECO:0007669"/>
    <property type="project" value="InterPro"/>
</dbReference>
<organism evidence="2 3">
    <name type="scientific">Caulifigura coniformis</name>
    <dbReference type="NCBI Taxonomy" id="2527983"/>
    <lineage>
        <taxon>Bacteria</taxon>
        <taxon>Pseudomonadati</taxon>
        <taxon>Planctomycetota</taxon>
        <taxon>Planctomycetia</taxon>
        <taxon>Planctomycetales</taxon>
        <taxon>Planctomycetaceae</taxon>
        <taxon>Caulifigura</taxon>
    </lineage>
</organism>
<dbReference type="EMBL" id="CP036271">
    <property type="protein sequence ID" value="QDT57301.1"/>
    <property type="molecule type" value="Genomic_DNA"/>
</dbReference>
<sequence>MDRRGRLVRLLITAGQCGDAPQAEGLLDGFQNGTVGHVLADAAYDSDAIRERARRMRSKVCIRPNPTRRVKKRYDKERYRHRNVIERFFGRIKRFRRVATRYEKKAINFTGFVWLAAFVSEVF</sequence>